<evidence type="ECO:0000313" key="3">
    <source>
        <dbReference type="EMBL" id="SMP97457.1"/>
    </source>
</evidence>
<dbReference type="Gene3D" id="2.180.10.10">
    <property type="entry name" value="RHS repeat-associated core"/>
    <property type="match status" value="1"/>
</dbReference>
<feature type="signal peptide" evidence="1">
    <location>
        <begin position="1"/>
        <end position="19"/>
    </location>
</feature>
<feature type="domain" description="DUF6443" evidence="2">
    <location>
        <begin position="38"/>
        <end position="154"/>
    </location>
</feature>
<dbReference type="PANTHER" id="PTHR32305">
    <property type="match status" value="1"/>
</dbReference>
<dbReference type="NCBIfam" id="TIGR03696">
    <property type="entry name" value="Rhs_assc_core"/>
    <property type="match status" value="1"/>
</dbReference>
<dbReference type="Pfam" id="PF20041">
    <property type="entry name" value="DUF6443"/>
    <property type="match status" value="1"/>
</dbReference>
<sequence>MRKNKIPALLLLMPVAGLAQTVPSPGENYVFSTVCLDETCTRKTETIQYLDGLGRPKQILSVQASPLGNDIVLPVVYDGFGRQVTDYLPLPQSGTSFGKIYTHNPAADPPVSNPVYSSIFPTETTFYTKKVLEDSPLDRVRQQYHPGAAWSANPVAMDYAANLSTDKVMRFSTVTDWNDQNNNTLQTGTAKYYGSNMLYKNLALDEDGNKTTEFKNQQGQTVLIRRELAPNVNTDTYYIYNEYNQLAYVISPEASVKIDALQPGTNILNDAVTGPAIQELCYQYRYDGKSRLVEKKVPGKGWEYMVYDRADRLILTQDANLRAQGTWMITKYDQLGRPIYTGLMQGGTRSSMQSQAGSLIIVEAKDATGFTRNGLTAYYTYGYFGAPDTLLSVNYYDSYPPGTTFPAGDAVQSVPILKDTYPAGVNVSTKALPTASYVKNLEDDRWTRNYTFYDRKGRAIGTHSYNHLGGYTKNESVLDFAGLPQKTFTYHSRNSLTATSATIEQTFTYDAKNRLTRHEHKVNSQPTETLALNHYNELGQLDWKKVGGTGTALQTVDYRYNIRGWITSVNNPDNIAAMGTDVFGYRIRYNETIKGLPVPNVNFPGLQVTKRYNGNIAEVDWNSVNATGSQPRTAPYRFGYVYDGLNRLKAGFYQGQVNPSQRSYHEIVDQYDLNGNIQRLKRFGGTDKFGNVISMDDLVYLYSGNQVTHIDDVSGNMSGYEGGNGLIEYDANGNMVRMPDKGITNITYNILNLPSEIQQQNTTQYLYRADGVKLKKTFMLDNGTDITVTNTEYLDGFHYVTESAQVAQAFLQTDDNTLSARTAAEEEVFIENEAVVRPIDPGVTMALSFFPTAEGFYDFKKKQYIYQYKDHLGNVRLSYSWNAAINKLEILDRNDYYPFGMNFVAAGAGAVYDPKGSPLNYKFGTKELQETGMYDFGARFYMPDIGRWGVVDPLAEKNTRLTPYHYAANNPIRNIDPDGRMDINFTGEAAKEVFVQLRDSFNSKSSNNSTQRPNDWVKDSWGWHWNGEIKSREQAMKAGYFDYSDGRTNNVYTTPLGSNGKGVGRNQKVVLGLNRNFTINGEARLAPDTGAYISSKEMDKLAKVLSAPVYVPFFIMGGESVMFMKGSIDVLTQYGAKGSVDLKQTAITTFVPGYKWGIGLNFINNNYNSYNDNGGIIGVQNDFGKNTIKAGLSSVGGLGEFLKPGLSGNVLFQLSNQGVSNIGDATIDKTSNQDY</sequence>
<evidence type="ECO:0000313" key="4">
    <source>
        <dbReference type="Proteomes" id="UP001158050"/>
    </source>
</evidence>
<keyword evidence="1" id="KW-0732">Signal</keyword>
<proteinExistence type="predicted"/>
<dbReference type="InterPro" id="IPR022385">
    <property type="entry name" value="Rhs_assc_core"/>
</dbReference>
<reference evidence="3 4" key="1">
    <citation type="submission" date="2017-05" db="EMBL/GenBank/DDBJ databases">
        <authorList>
            <person name="Varghese N."/>
            <person name="Submissions S."/>
        </authorList>
    </citation>
    <scope>NUCLEOTIDE SEQUENCE [LARGE SCALE GENOMIC DNA]</scope>
    <source>
        <strain evidence="3 4">DSM 18015</strain>
    </source>
</reference>
<accession>A0ABY1R9A2</accession>
<evidence type="ECO:0000259" key="2">
    <source>
        <dbReference type="Pfam" id="PF20041"/>
    </source>
</evidence>
<dbReference type="InterPro" id="IPR050708">
    <property type="entry name" value="T6SS_VgrG/RHS"/>
</dbReference>
<evidence type="ECO:0000256" key="1">
    <source>
        <dbReference type="SAM" id="SignalP"/>
    </source>
</evidence>
<dbReference type="EMBL" id="FXUO01000013">
    <property type="protein sequence ID" value="SMP97457.1"/>
    <property type="molecule type" value="Genomic_DNA"/>
</dbReference>
<protein>
    <submittedName>
        <fullName evidence="3">RHS repeat-associated core domain-containing protein</fullName>
    </submittedName>
</protein>
<name>A0ABY1R9A2_9FLAO</name>
<dbReference type="RefSeq" id="WP_283418180.1">
    <property type="nucleotide sequence ID" value="NZ_FXUO01000013.1"/>
</dbReference>
<keyword evidence="4" id="KW-1185">Reference proteome</keyword>
<feature type="chain" id="PRO_5046720860" evidence="1">
    <location>
        <begin position="20"/>
        <end position="1235"/>
    </location>
</feature>
<dbReference type="Proteomes" id="UP001158050">
    <property type="component" value="Unassembled WGS sequence"/>
</dbReference>
<gene>
    <name evidence="3" type="ORF">SAMN05421679_11336</name>
</gene>
<dbReference type="PANTHER" id="PTHR32305:SF15">
    <property type="entry name" value="PROTEIN RHSA-RELATED"/>
    <property type="match status" value="1"/>
</dbReference>
<dbReference type="InterPro" id="IPR045619">
    <property type="entry name" value="DUF6443"/>
</dbReference>
<organism evidence="3 4">
    <name type="scientific">Epilithonimonas pallida</name>
    <dbReference type="NCBI Taxonomy" id="373671"/>
    <lineage>
        <taxon>Bacteria</taxon>
        <taxon>Pseudomonadati</taxon>
        <taxon>Bacteroidota</taxon>
        <taxon>Flavobacteriia</taxon>
        <taxon>Flavobacteriales</taxon>
        <taxon>Weeksellaceae</taxon>
        <taxon>Chryseobacterium group</taxon>
        <taxon>Epilithonimonas</taxon>
    </lineage>
</organism>
<comment type="caution">
    <text evidence="3">The sequence shown here is derived from an EMBL/GenBank/DDBJ whole genome shotgun (WGS) entry which is preliminary data.</text>
</comment>